<dbReference type="GO" id="GO:0008705">
    <property type="term" value="F:methionine synthase activity"/>
    <property type="evidence" value="ECO:0007669"/>
    <property type="project" value="UniProtKB-UniRule"/>
</dbReference>
<dbReference type="Pfam" id="PF02965">
    <property type="entry name" value="Met_synt_B12"/>
    <property type="match status" value="1"/>
</dbReference>
<accession>A0A5A8EZN9</accession>
<dbReference type="PANTHER" id="PTHR45833">
    <property type="entry name" value="METHIONINE SYNTHASE"/>
    <property type="match status" value="1"/>
</dbReference>
<dbReference type="InterPro" id="IPR036594">
    <property type="entry name" value="Meth_synthase_dom"/>
</dbReference>
<evidence type="ECO:0000256" key="19">
    <source>
        <dbReference type="NCBIfam" id="TIGR02082"/>
    </source>
</evidence>
<dbReference type="Pfam" id="PF00809">
    <property type="entry name" value="Pterin_bind"/>
    <property type="match status" value="1"/>
</dbReference>
<evidence type="ECO:0000256" key="2">
    <source>
        <dbReference type="ARBA" id="ARBA00001947"/>
    </source>
</evidence>
<dbReference type="Gene3D" id="3.20.20.330">
    <property type="entry name" value="Homocysteine-binding-like domain"/>
    <property type="match status" value="1"/>
</dbReference>
<dbReference type="SUPFAM" id="SSF82282">
    <property type="entry name" value="Homocysteine S-methyltransferase"/>
    <property type="match status" value="1"/>
</dbReference>
<feature type="binding site" evidence="21 23">
    <location>
        <position position="283"/>
    </location>
    <ligand>
        <name>Zn(2+)</name>
        <dbReference type="ChEBI" id="CHEBI:29105"/>
    </ligand>
</feature>
<evidence type="ECO:0000256" key="21">
    <source>
        <dbReference type="PIRSR" id="PIRSR000381-1"/>
    </source>
</evidence>
<evidence type="ECO:0000256" key="15">
    <source>
        <dbReference type="ARBA" id="ARBA00022833"/>
    </source>
</evidence>
<comment type="caution">
    <text evidence="29">The sequence shown here is derived from an EMBL/GenBank/DDBJ whole genome shotgun (WGS) entry which is preliminary data.</text>
</comment>
<dbReference type="Gene3D" id="3.40.50.280">
    <property type="entry name" value="Cobalamin-binding domain"/>
    <property type="match status" value="1"/>
</dbReference>
<dbReference type="SUPFAM" id="SSF56507">
    <property type="entry name" value="Methionine synthase activation domain-like"/>
    <property type="match status" value="1"/>
</dbReference>
<feature type="domain" description="B12-binding" evidence="27">
    <location>
        <begin position="704"/>
        <end position="846"/>
    </location>
</feature>
<dbReference type="Proteomes" id="UP000322876">
    <property type="component" value="Unassembled WGS sequence"/>
</dbReference>
<comment type="domain">
    <text evidence="20">Modular enzyme with four functionally distinct domains. The isolated Hcy-binding domain catalyzes methyl transfer from free methylcobalamin to homocysteine. The Hcy-binding domain in association with the pterin-binding domain catalyzes the methylation of cob(I)alamin by methyltetrahydrofolate and the methylation of homocysteine. The B12-binding domain binds the cofactor. The AdoMet activation domain binds S-adenosyl-L-methionine. Under aerobic conditions cob(I)alamin can be converted to inactive cob(II)alamin. Reductive methylation by S-adenosyl-L-methionine and flavodoxin regenerates methylcobalamin.</text>
</comment>
<evidence type="ECO:0000313" key="29">
    <source>
        <dbReference type="EMBL" id="KAA0256834.1"/>
    </source>
</evidence>
<evidence type="ECO:0000256" key="23">
    <source>
        <dbReference type="PROSITE-ProRule" id="PRU00333"/>
    </source>
</evidence>
<keyword evidence="13 20" id="KW-0479">Metal-binding</keyword>
<evidence type="ECO:0000256" key="12">
    <source>
        <dbReference type="ARBA" id="ARBA00022691"/>
    </source>
</evidence>
<dbReference type="Pfam" id="PF02574">
    <property type="entry name" value="S-methyl_trans"/>
    <property type="match status" value="1"/>
</dbReference>
<keyword evidence="30" id="KW-1185">Reference proteome</keyword>
<evidence type="ECO:0000256" key="22">
    <source>
        <dbReference type="PIRSR" id="PIRSR000381-2"/>
    </source>
</evidence>
<evidence type="ECO:0000256" key="10">
    <source>
        <dbReference type="ARBA" id="ARBA00022628"/>
    </source>
</evidence>
<evidence type="ECO:0000256" key="11">
    <source>
        <dbReference type="ARBA" id="ARBA00022679"/>
    </source>
</evidence>
<evidence type="ECO:0000256" key="9">
    <source>
        <dbReference type="ARBA" id="ARBA00022605"/>
    </source>
</evidence>
<dbReference type="AlphaFoldDB" id="A0A5A8EZN9"/>
<keyword evidence="14" id="KW-0677">Repeat</keyword>
<dbReference type="PROSITE" id="PS51337">
    <property type="entry name" value="B12_BINDING_NTER"/>
    <property type="match status" value="1"/>
</dbReference>
<dbReference type="SUPFAM" id="SSF47644">
    <property type="entry name" value="Methionine synthase domain"/>
    <property type="match status" value="1"/>
</dbReference>
<comment type="function">
    <text evidence="18 20">Catalyzes the transfer of a methyl group from methyl-cobalamin to homocysteine, yielding enzyme-bound cob(I)alamin and methionine. Subsequently, remethylates the cofactor using methyltetrahydrofolate.</text>
</comment>
<evidence type="ECO:0000259" key="26">
    <source>
        <dbReference type="PROSITE" id="PS50974"/>
    </source>
</evidence>
<evidence type="ECO:0000256" key="20">
    <source>
        <dbReference type="PIRNR" id="PIRNR000381"/>
    </source>
</evidence>
<dbReference type="InterPro" id="IPR000489">
    <property type="entry name" value="Pterin-binding_dom"/>
</dbReference>
<evidence type="ECO:0000256" key="6">
    <source>
        <dbReference type="ARBA" id="ARBA00012032"/>
    </source>
</evidence>
<dbReference type="GO" id="GO:0032259">
    <property type="term" value="P:methylation"/>
    <property type="evidence" value="ECO:0007669"/>
    <property type="project" value="UniProtKB-KW"/>
</dbReference>
<dbReference type="InterPro" id="IPR004223">
    <property type="entry name" value="VitB12-dep_Met_synth_activ_dom"/>
</dbReference>
<dbReference type="FunFam" id="3.20.20.20:FF:000007">
    <property type="entry name" value="Methionine synthase"/>
    <property type="match status" value="1"/>
</dbReference>
<feature type="binding site" evidence="22">
    <location>
        <begin position="714"/>
        <end position="718"/>
    </location>
    <ligand>
        <name>methylcob(III)alamin</name>
        <dbReference type="ChEBI" id="CHEBI:28115"/>
    </ligand>
</feature>
<comment type="pathway">
    <text evidence="4 20">Amino-acid biosynthesis; L-methionine biosynthesis via de novo pathway; L-methionine from L-homocysteine (MetH route): step 1/1.</text>
</comment>
<dbReference type="Gene3D" id="3.20.20.20">
    <property type="entry name" value="Dihydropteroate synthase-like"/>
    <property type="match status" value="1"/>
</dbReference>
<evidence type="ECO:0000256" key="14">
    <source>
        <dbReference type="ARBA" id="ARBA00022737"/>
    </source>
</evidence>
<dbReference type="PROSITE" id="PS50972">
    <property type="entry name" value="PTERIN_BINDING"/>
    <property type="match status" value="1"/>
</dbReference>
<dbReference type="GO" id="GO:0050667">
    <property type="term" value="P:homocysteine metabolic process"/>
    <property type="evidence" value="ECO:0007669"/>
    <property type="project" value="TreeGrafter"/>
</dbReference>
<dbReference type="Pfam" id="PF02607">
    <property type="entry name" value="B12-binding_2"/>
    <property type="match status" value="1"/>
</dbReference>
<dbReference type="NCBIfam" id="TIGR02082">
    <property type="entry name" value="metH"/>
    <property type="match status" value="1"/>
</dbReference>
<dbReference type="UniPathway" id="UPA00051">
    <property type="reaction ID" value="UER00081"/>
</dbReference>
<dbReference type="InterPro" id="IPR011822">
    <property type="entry name" value="MetH"/>
</dbReference>
<evidence type="ECO:0000256" key="1">
    <source>
        <dbReference type="ARBA" id="ARBA00001700"/>
    </source>
</evidence>
<evidence type="ECO:0000256" key="5">
    <source>
        <dbReference type="ARBA" id="ARBA00010398"/>
    </source>
</evidence>
<dbReference type="EC" id="2.1.1.13" evidence="6 19"/>
<dbReference type="SUPFAM" id="SSF51717">
    <property type="entry name" value="Dihydropteroate synthetase-like"/>
    <property type="match status" value="1"/>
</dbReference>
<evidence type="ECO:0000256" key="3">
    <source>
        <dbReference type="ARBA" id="ARBA00001956"/>
    </source>
</evidence>
<dbReference type="PROSITE" id="PS50970">
    <property type="entry name" value="HCY"/>
    <property type="match status" value="1"/>
</dbReference>
<keyword evidence="10 20" id="KW-0846">Cobalamin</keyword>
<dbReference type="PANTHER" id="PTHR45833:SF1">
    <property type="entry name" value="METHIONINE SYNTHASE"/>
    <property type="match status" value="1"/>
</dbReference>
<organism evidence="29 30">
    <name type="scientific">Deferribacter autotrophicus</name>
    <dbReference type="NCBI Taxonomy" id="500465"/>
    <lineage>
        <taxon>Bacteria</taxon>
        <taxon>Pseudomonadati</taxon>
        <taxon>Deferribacterota</taxon>
        <taxon>Deferribacteres</taxon>
        <taxon>Deferribacterales</taxon>
        <taxon>Deferribacteraceae</taxon>
        <taxon>Deferribacter</taxon>
    </lineage>
</organism>
<evidence type="ECO:0000256" key="4">
    <source>
        <dbReference type="ARBA" id="ARBA00005178"/>
    </source>
</evidence>
<dbReference type="PROSITE" id="PS50974">
    <property type="entry name" value="ADOMET_ACTIVATION"/>
    <property type="match status" value="1"/>
</dbReference>
<dbReference type="Pfam" id="PF02310">
    <property type="entry name" value="B12-binding"/>
    <property type="match status" value="1"/>
</dbReference>
<dbReference type="FunFam" id="3.20.20.330:FF:000001">
    <property type="entry name" value="Methionine synthase"/>
    <property type="match status" value="1"/>
</dbReference>
<evidence type="ECO:0000259" key="28">
    <source>
        <dbReference type="PROSITE" id="PS51337"/>
    </source>
</evidence>
<feature type="binding site" evidence="21 23">
    <location>
        <position position="282"/>
    </location>
    <ligand>
        <name>Zn(2+)</name>
        <dbReference type="ChEBI" id="CHEBI:29105"/>
    </ligand>
</feature>
<feature type="domain" description="AdoMet activation" evidence="26">
    <location>
        <begin position="841"/>
        <end position="1124"/>
    </location>
</feature>
<dbReference type="PIRSF" id="PIRSF000381">
    <property type="entry name" value="MetH"/>
    <property type="match status" value="1"/>
</dbReference>
<dbReference type="GO" id="GO:0031419">
    <property type="term" value="F:cobalamin binding"/>
    <property type="evidence" value="ECO:0007669"/>
    <property type="project" value="UniProtKB-UniRule"/>
</dbReference>
<feature type="binding site" evidence="22">
    <location>
        <position position="1067"/>
    </location>
    <ligand>
        <name>S-adenosyl-L-methionine</name>
        <dbReference type="ChEBI" id="CHEBI:59789"/>
    </ligand>
</feature>
<gene>
    <name evidence="29" type="primary">metH</name>
    <name evidence="29" type="ORF">FHQ18_11940</name>
</gene>
<dbReference type="Gene3D" id="1.10.1240.10">
    <property type="entry name" value="Methionine synthase domain"/>
    <property type="match status" value="1"/>
</dbReference>
<dbReference type="GO" id="GO:0046653">
    <property type="term" value="P:tetrahydrofolate metabolic process"/>
    <property type="evidence" value="ECO:0007669"/>
    <property type="project" value="TreeGrafter"/>
</dbReference>
<dbReference type="InterPro" id="IPR003759">
    <property type="entry name" value="Cbl-bd_cap"/>
</dbReference>
<dbReference type="Gene3D" id="3.10.196.10">
    <property type="entry name" value="Vitamin B12-dependent methionine synthase, activation domain"/>
    <property type="match status" value="1"/>
</dbReference>
<evidence type="ECO:0000256" key="16">
    <source>
        <dbReference type="ARBA" id="ARBA00023167"/>
    </source>
</evidence>
<keyword evidence="9 20" id="KW-0028">Amino-acid biosynthesis</keyword>
<evidence type="ECO:0000259" key="25">
    <source>
        <dbReference type="PROSITE" id="PS50972"/>
    </source>
</evidence>
<comment type="similarity">
    <text evidence="5">Belongs to the vitamin-B12 dependent methionine synthase family.</text>
</comment>
<keyword evidence="15 20" id="KW-0862">Zinc</keyword>
<feature type="binding site" evidence="22">
    <location>
        <begin position="1121"/>
        <end position="1122"/>
    </location>
    <ligand>
        <name>S-adenosyl-L-methionine</name>
        <dbReference type="ChEBI" id="CHEBI:59789"/>
    </ligand>
</feature>
<dbReference type="PROSITE" id="PS51332">
    <property type="entry name" value="B12_BINDING"/>
    <property type="match status" value="1"/>
</dbReference>
<dbReference type="InterPro" id="IPR050554">
    <property type="entry name" value="Met_Synthase/Corrinoid"/>
</dbReference>
<dbReference type="GO" id="GO:0005829">
    <property type="term" value="C:cytosol"/>
    <property type="evidence" value="ECO:0007669"/>
    <property type="project" value="TreeGrafter"/>
</dbReference>
<proteinExistence type="inferred from homology"/>
<dbReference type="SMART" id="SM01018">
    <property type="entry name" value="B12-binding_2"/>
    <property type="match status" value="1"/>
</dbReference>
<dbReference type="InterPro" id="IPR011005">
    <property type="entry name" value="Dihydropteroate_synth-like_sf"/>
</dbReference>
<sequence>MFREFAKDNVVLFDGGMGTSIQKLEIPEDKWNGRVGCNEVLNLTYPEIIEDIHTGFFKAGADVVETNTFGASRLVLSEYNLEDKVYDINFTAAKIARKAADKFENKFVAGSIGPGTKLPSLGQISFDDLYKMYEEQISGLIDGGVDLLLIETCQDLLQIKSALLAAFNTLNKKDKELPVMVSVTIEQNGTMLLGSDLSAVTTVLRDYPIFSLGINCAVGPDLMYEPLKQLSELWDRKISCIPNAGLPQNINGKFVYDLTPEKMAEIMADLCEKYGLDLIGGCCGTTYEHIAALRMVANSFKPKAKKRYEYKGEAASLYTSTKLMQSPPPTLIGERANANGSKAFRELLLKDDFDGMVNVAKEQEDAGAHLIDVCVAYAERNEVNDMSRFVSMINTALTIPIVIDSTEPLVIENALKRYAGKPVINSINFEDGGEKLHKILKIVKKFPAAVIALTIDEDGMAMTAEKKFQIAKRIYDVWTKDYELNPEDLIFDPLTFSIGSGDETLTFAAAETLNAIKMIKENLQGAKTVLGVSNVSFGLAPHSRHILNSVFLNEAVKCGLDMAIVNPAKVIPLSRISENEVTLCLDLIYGKEKALERFLDYFSKRVDESEDNKLAEKLTPEEQLKKKVLRGDKSGLEELLDELLKKYSPIDIINNILIVAMKEVGDLFGAGKMLLPFVLQSAEVMKKSVLYLENFMEKDDSENKGVIVLATVKGDVHDIGKNLVDIILSNNGYKVYNLGIKVSVEDMILKAKEVNADAIGMSGLLVKSTTVMKDNIDEIKRHNLKAKILLGGAALTEGFVKNECEPILPGQVFYCRDAFDALKYLEKKDDDNNNLIDKKSSRVEKIIVEEELDVRSDIKPVDSPPKPPFFGNAVVRNISFEDVVKFMNLYTLFYTRWSYKKKDMSDEEYNNLLKKVAYPELEKIKNTIVGENLCELSVAYGYYKVKSNGRYLLVYDNDEKHIATMKFPRQKKSPYLCVADYFHDLESDKFDILPIQLVTIGEKPVNYTKKLFNENKYKEYFLYHGFFTELTEALAEYWHHVIRKELGIENEDLSVEQILNMRYQGRRYSFGYPSCPDLEGNLIVHKLLNGKEIGVELTEGYEMVPEYTTSAIIVHHPEANYFVT</sequence>
<dbReference type="SUPFAM" id="SSF52242">
    <property type="entry name" value="Cobalamin (vitamin B12)-binding domain"/>
    <property type="match status" value="1"/>
</dbReference>
<evidence type="ECO:0000259" key="24">
    <source>
        <dbReference type="PROSITE" id="PS50970"/>
    </source>
</evidence>
<feature type="domain" description="B12-binding N-terminal" evidence="28">
    <location>
        <begin position="611"/>
        <end position="704"/>
    </location>
</feature>
<dbReference type="RefSeq" id="WP_149267414.1">
    <property type="nucleotide sequence ID" value="NZ_VFJB01000010.1"/>
</dbReference>
<evidence type="ECO:0000259" key="27">
    <source>
        <dbReference type="PROSITE" id="PS51332"/>
    </source>
</evidence>
<dbReference type="InterPro" id="IPR006158">
    <property type="entry name" value="Cobalamin-bd"/>
</dbReference>
<evidence type="ECO:0000256" key="7">
    <source>
        <dbReference type="ARBA" id="ARBA00013998"/>
    </source>
</evidence>
<evidence type="ECO:0000256" key="13">
    <source>
        <dbReference type="ARBA" id="ARBA00022723"/>
    </source>
</evidence>
<evidence type="ECO:0000313" key="30">
    <source>
        <dbReference type="Proteomes" id="UP000322876"/>
    </source>
</evidence>
<feature type="domain" description="Hcy-binding" evidence="24">
    <location>
        <begin position="1"/>
        <end position="297"/>
    </location>
</feature>
<feature type="binding site" evidence="22">
    <location>
        <position position="818"/>
    </location>
    <ligand>
        <name>methylcob(III)alamin</name>
        <dbReference type="ChEBI" id="CHEBI:28115"/>
    </ligand>
</feature>
<feature type="binding site" description="axial binding residue" evidence="21">
    <location>
        <position position="717"/>
    </location>
    <ligand>
        <name>methylcob(III)alamin</name>
        <dbReference type="ChEBI" id="CHEBI:28115"/>
    </ligand>
    <ligandPart>
        <name>Co</name>
        <dbReference type="ChEBI" id="CHEBI:27638"/>
    </ligandPart>
</feature>
<evidence type="ECO:0000256" key="17">
    <source>
        <dbReference type="ARBA" id="ARBA00023285"/>
    </source>
</evidence>
<dbReference type="OrthoDB" id="9803687at2"/>
<evidence type="ECO:0000256" key="8">
    <source>
        <dbReference type="ARBA" id="ARBA00022603"/>
    </source>
</evidence>
<feature type="binding site" evidence="21 23">
    <location>
        <position position="216"/>
    </location>
    <ligand>
        <name>Zn(2+)</name>
        <dbReference type="ChEBI" id="CHEBI:29105"/>
    </ligand>
</feature>
<keyword evidence="12 20" id="KW-0949">S-adenosyl-L-methionine</keyword>
<dbReference type="InterPro" id="IPR036589">
    <property type="entry name" value="HCY_dom_sf"/>
</dbReference>
<name>A0A5A8EZN9_9BACT</name>
<evidence type="ECO:0000256" key="18">
    <source>
        <dbReference type="ARBA" id="ARBA00025552"/>
    </source>
</evidence>
<keyword evidence="11 20" id="KW-0808">Transferase</keyword>
<protein>
    <recommendedName>
        <fullName evidence="7 19">Methionine synthase</fullName>
        <ecNumber evidence="6 19">2.1.1.13</ecNumber>
    </recommendedName>
    <alternativeName>
        <fullName evidence="20">5-methyltetrahydrofolate--homocysteine methyltransferase</fullName>
    </alternativeName>
</protein>
<dbReference type="InterPro" id="IPR003726">
    <property type="entry name" value="HCY_dom"/>
</dbReference>
<feature type="domain" description="Pterin-binding" evidence="25">
    <location>
        <begin position="329"/>
        <end position="589"/>
    </location>
</feature>
<comment type="catalytic activity">
    <reaction evidence="1 20">
        <text>(6S)-5-methyl-5,6,7,8-tetrahydrofolate + L-homocysteine = (6S)-5,6,7,8-tetrahydrofolate + L-methionine</text>
        <dbReference type="Rhea" id="RHEA:11172"/>
        <dbReference type="ChEBI" id="CHEBI:18608"/>
        <dbReference type="ChEBI" id="CHEBI:57453"/>
        <dbReference type="ChEBI" id="CHEBI:57844"/>
        <dbReference type="ChEBI" id="CHEBI:58199"/>
        <dbReference type="EC" id="2.1.1.13"/>
    </reaction>
</comment>
<reference evidence="29 30" key="1">
    <citation type="submission" date="2019-06" db="EMBL/GenBank/DDBJ databases">
        <title>Genomic insights into carbon and energy metabolism of Deferribacter autotrophicus revealed new metabolic traits in the phylum Deferribacteres.</title>
        <authorList>
            <person name="Slobodkin A.I."/>
            <person name="Slobodkina G.B."/>
            <person name="Allioux M."/>
            <person name="Alain K."/>
            <person name="Jebbar M."/>
            <person name="Shadrin V."/>
            <person name="Kublanov I.V."/>
            <person name="Toshchakov S.V."/>
            <person name="Bonch-Osmolovskaya E.A."/>
        </authorList>
    </citation>
    <scope>NUCLEOTIDE SEQUENCE [LARGE SCALE GENOMIC DNA]</scope>
    <source>
        <strain evidence="29 30">SL50</strain>
    </source>
</reference>
<keyword evidence="8 20" id="KW-0489">Methyltransferase</keyword>
<dbReference type="InterPro" id="IPR037010">
    <property type="entry name" value="VitB12-dep_Met_synth_activ_sf"/>
</dbReference>
<comment type="cofactor">
    <cofactor evidence="2 20 23">
        <name>Zn(2+)</name>
        <dbReference type="ChEBI" id="CHEBI:29105"/>
    </cofactor>
</comment>
<keyword evidence="16 20" id="KW-0486">Methionine biosynthesis</keyword>
<keyword evidence="17 20" id="KW-0170">Cobalt</keyword>
<comment type="cofactor">
    <cofactor evidence="3 20 21">
        <name>methylcob(III)alamin</name>
        <dbReference type="ChEBI" id="CHEBI:28115"/>
    </cofactor>
</comment>
<dbReference type="InterPro" id="IPR036724">
    <property type="entry name" value="Cobalamin-bd_sf"/>
</dbReference>
<dbReference type="GO" id="GO:0008270">
    <property type="term" value="F:zinc ion binding"/>
    <property type="evidence" value="ECO:0007669"/>
    <property type="project" value="UniProtKB-UniRule"/>
</dbReference>
<dbReference type="EMBL" id="VFJB01000010">
    <property type="protein sequence ID" value="KAA0256834.1"/>
    <property type="molecule type" value="Genomic_DNA"/>
</dbReference>
<feature type="binding site" evidence="22">
    <location>
        <position position="762"/>
    </location>
    <ligand>
        <name>methylcob(III)alamin</name>
        <dbReference type="ChEBI" id="CHEBI:28115"/>
    </ligand>
</feature>